<feature type="domain" description="Cytochrome c" evidence="5">
    <location>
        <begin position="198"/>
        <end position="293"/>
    </location>
</feature>
<dbReference type="InterPro" id="IPR009056">
    <property type="entry name" value="Cyt_c-like_dom"/>
</dbReference>
<accession>A0A931J245</accession>
<dbReference type="Pfam" id="PF13442">
    <property type="entry name" value="Cytochrome_CBB3"/>
    <property type="match status" value="1"/>
</dbReference>
<dbReference type="EMBL" id="JAEDAK010000005">
    <property type="protein sequence ID" value="MBH9576926.1"/>
    <property type="molecule type" value="Genomic_DNA"/>
</dbReference>
<dbReference type="PROSITE" id="PS51007">
    <property type="entry name" value="CYTC"/>
    <property type="match status" value="2"/>
</dbReference>
<name>A0A931J245_9BURK</name>
<evidence type="ECO:0000313" key="7">
    <source>
        <dbReference type="Proteomes" id="UP000613266"/>
    </source>
</evidence>
<keyword evidence="1 4" id="KW-0349">Heme</keyword>
<dbReference type="PANTHER" id="PTHR35008:SF8">
    <property type="entry name" value="ALCOHOL DEHYDROGENASE CYTOCHROME C SUBUNIT"/>
    <property type="match status" value="1"/>
</dbReference>
<organism evidence="6 7">
    <name type="scientific">Inhella proteolytica</name>
    <dbReference type="NCBI Taxonomy" id="2795029"/>
    <lineage>
        <taxon>Bacteria</taxon>
        <taxon>Pseudomonadati</taxon>
        <taxon>Pseudomonadota</taxon>
        <taxon>Betaproteobacteria</taxon>
        <taxon>Burkholderiales</taxon>
        <taxon>Sphaerotilaceae</taxon>
        <taxon>Inhella</taxon>
    </lineage>
</organism>
<dbReference type="InterPro" id="IPR036909">
    <property type="entry name" value="Cyt_c-like_dom_sf"/>
</dbReference>
<dbReference type="Gene3D" id="1.10.760.10">
    <property type="entry name" value="Cytochrome c-like domain"/>
    <property type="match status" value="2"/>
</dbReference>
<feature type="domain" description="Cytochrome c" evidence="5">
    <location>
        <begin position="53"/>
        <end position="152"/>
    </location>
</feature>
<dbReference type="RefSeq" id="WP_198110573.1">
    <property type="nucleotide sequence ID" value="NZ_JAEDAK010000005.1"/>
</dbReference>
<keyword evidence="2 4" id="KW-0479">Metal-binding</keyword>
<dbReference type="Proteomes" id="UP000613266">
    <property type="component" value="Unassembled WGS sequence"/>
</dbReference>
<reference evidence="6" key="1">
    <citation type="submission" date="2020-12" db="EMBL/GenBank/DDBJ databases">
        <title>The genome sequence of Inhella sp. 1Y17.</title>
        <authorList>
            <person name="Liu Y."/>
        </authorList>
    </citation>
    <scope>NUCLEOTIDE SEQUENCE</scope>
    <source>
        <strain evidence="6">1Y17</strain>
    </source>
</reference>
<dbReference type="SUPFAM" id="SSF46626">
    <property type="entry name" value="Cytochrome c"/>
    <property type="match status" value="2"/>
</dbReference>
<keyword evidence="7" id="KW-1185">Reference proteome</keyword>
<dbReference type="PANTHER" id="PTHR35008">
    <property type="entry name" value="BLL4482 PROTEIN-RELATED"/>
    <property type="match status" value="1"/>
</dbReference>
<gene>
    <name evidence="6" type="ORF">I7X39_08410</name>
</gene>
<dbReference type="GO" id="GO:0046872">
    <property type="term" value="F:metal ion binding"/>
    <property type="evidence" value="ECO:0007669"/>
    <property type="project" value="UniProtKB-KW"/>
</dbReference>
<dbReference type="InterPro" id="IPR051459">
    <property type="entry name" value="Cytochrome_c-type_DH"/>
</dbReference>
<evidence type="ECO:0000313" key="6">
    <source>
        <dbReference type="EMBL" id="MBH9576926.1"/>
    </source>
</evidence>
<dbReference type="Pfam" id="PF00034">
    <property type="entry name" value="Cytochrom_C"/>
    <property type="match status" value="1"/>
</dbReference>
<evidence type="ECO:0000256" key="1">
    <source>
        <dbReference type="ARBA" id="ARBA00022617"/>
    </source>
</evidence>
<evidence type="ECO:0000256" key="2">
    <source>
        <dbReference type="ARBA" id="ARBA00022723"/>
    </source>
</evidence>
<dbReference type="AlphaFoldDB" id="A0A931J245"/>
<evidence type="ECO:0000256" key="3">
    <source>
        <dbReference type="ARBA" id="ARBA00023004"/>
    </source>
</evidence>
<keyword evidence="3 4" id="KW-0408">Iron</keyword>
<evidence type="ECO:0000259" key="5">
    <source>
        <dbReference type="PROSITE" id="PS51007"/>
    </source>
</evidence>
<protein>
    <submittedName>
        <fullName evidence="6">C-type cytochrome</fullName>
    </submittedName>
</protein>
<dbReference type="GO" id="GO:0020037">
    <property type="term" value="F:heme binding"/>
    <property type="evidence" value="ECO:0007669"/>
    <property type="project" value="InterPro"/>
</dbReference>
<sequence length="293" mass="30844">MRPWIRRLTLGALATAALLATAGAGAVWMGHRKMDRQISTPSSAPWAVPSSAEALARGAYLYASRGCADCHGKDGGGKVFIQDGDSLLVKAPNISPGTGSVAARYTPQDWTRLLRHGVKPNGRPAFIMPSEDYARWTQEDLAALVAHVRQLPPVAGEGLVAKLPPPMVGAYGVGLIQDAAEKIAARPAPPSQPVPASVSVEHGAYVAQMCAGCHGPELKGGRIPGGPPDWPAAAALSGPQSVISRYPDAASFQQMLKSGRRPDGSAIQVMPFESLRELNDVDAQALHLYLKQL</sequence>
<evidence type="ECO:0000256" key="4">
    <source>
        <dbReference type="PROSITE-ProRule" id="PRU00433"/>
    </source>
</evidence>
<proteinExistence type="predicted"/>
<comment type="caution">
    <text evidence="6">The sequence shown here is derived from an EMBL/GenBank/DDBJ whole genome shotgun (WGS) entry which is preliminary data.</text>
</comment>
<dbReference type="GO" id="GO:0009055">
    <property type="term" value="F:electron transfer activity"/>
    <property type="evidence" value="ECO:0007669"/>
    <property type="project" value="InterPro"/>
</dbReference>